<protein>
    <recommendedName>
        <fullName evidence="1">Fe2OG dioxygenase domain-containing protein</fullName>
    </recommendedName>
</protein>
<accession>A0A1E3P218</accession>
<dbReference type="SUPFAM" id="SSF51197">
    <property type="entry name" value="Clavaminate synthase-like"/>
    <property type="match status" value="1"/>
</dbReference>
<dbReference type="PANTHER" id="PTHR31212:SF4">
    <property type="entry name" value="ALPHA-KETOGLUTARATE-DEPENDENT DIOXYGENASE ALKB HOMOLOG 3"/>
    <property type="match status" value="1"/>
</dbReference>
<feature type="domain" description="Fe2OG dioxygenase" evidence="1">
    <location>
        <begin position="192"/>
        <end position="301"/>
    </location>
</feature>
<name>A0A1E3P218_WICAA</name>
<proteinExistence type="predicted"/>
<reference evidence="2 3" key="1">
    <citation type="journal article" date="2016" name="Proc. Natl. Acad. Sci. U.S.A.">
        <title>Comparative genomics of biotechnologically important yeasts.</title>
        <authorList>
            <person name="Riley R."/>
            <person name="Haridas S."/>
            <person name="Wolfe K.H."/>
            <person name="Lopes M.R."/>
            <person name="Hittinger C.T."/>
            <person name="Goeker M."/>
            <person name="Salamov A.A."/>
            <person name="Wisecaver J.H."/>
            <person name="Long T.M."/>
            <person name="Calvey C.H."/>
            <person name="Aerts A.L."/>
            <person name="Barry K.W."/>
            <person name="Choi C."/>
            <person name="Clum A."/>
            <person name="Coughlan A.Y."/>
            <person name="Deshpande S."/>
            <person name="Douglass A.P."/>
            <person name="Hanson S.J."/>
            <person name="Klenk H.-P."/>
            <person name="LaButti K.M."/>
            <person name="Lapidus A."/>
            <person name="Lindquist E.A."/>
            <person name="Lipzen A.M."/>
            <person name="Meier-Kolthoff J.P."/>
            <person name="Ohm R.A."/>
            <person name="Otillar R.P."/>
            <person name="Pangilinan J.L."/>
            <person name="Peng Y."/>
            <person name="Rokas A."/>
            <person name="Rosa C.A."/>
            <person name="Scheuner C."/>
            <person name="Sibirny A.A."/>
            <person name="Slot J.C."/>
            <person name="Stielow J.B."/>
            <person name="Sun H."/>
            <person name="Kurtzman C.P."/>
            <person name="Blackwell M."/>
            <person name="Grigoriev I.V."/>
            <person name="Jeffries T.W."/>
        </authorList>
    </citation>
    <scope>NUCLEOTIDE SEQUENCE [LARGE SCALE GENOMIC DNA]</scope>
    <source>
        <strain evidence="3">ATCC 58044 / CBS 1984 / NCYC 433 / NRRL Y-366-8</strain>
    </source>
</reference>
<evidence type="ECO:0000313" key="3">
    <source>
        <dbReference type="Proteomes" id="UP000094112"/>
    </source>
</evidence>
<dbReference type="Proteomes" id="UP000094112">
    <property type="component" value="Unassembled WGS sequence"/>
</dbReference>
<sequence>MTDAKLSHLKLSFPEADESSLLELLISCDGSLPTAESILFESFPNAKRRKINNHSKQSNSGVAKSSNTTNVNKPVYLYSKEDIETTVPYSTIHYDFLPKELADSLLETLIKDKKGFQPQEFYLFGNKCVSNHMSKVYGSSTSDELYYNGKKYKSRDRYSDSMKMTQLLIEDQVNKELKERPSLPFQSDIPWRGDLAVSNRFNSKSNNLDWHSDRMTYIGPHCVIASFTIGATRDFRIRKQYNDPNSKFNTMYAIPLPHNTLFIMHAGFQEEYKHCIPATTEFTPHEISGTIRMNLTYRHYLPKFQENLPMCSRCGNQMDLRRSFKDPKTRGRYIWVCTGGYLGKECNGFHYADFTKKCLYTDDVEECSRWISREDKEALQCFRESLMNK</sequence>
<dbReference type="PANTHER" id="PTHR31212">
    <property type="entry name" value="ALPHA-KETOGLUTARATE-DEPENDENT DIOXYGENASE ALKB HOMOLOG 3"/>
    <property type="match status" value="1"/>
</dbReference>
<dbReference type="GO" id="GO:0051213">
    <property type="term" value="F:dioxygenase activity"/>
    <property type="evidence" value="ECO:0007669"/>
    <property type="project" value="InterPro"/>
</dbReference>
<organism evidence="2 3">
    <name type="scientific">Wickerhamomyces anomalus (strain ATCC 58044 / CBS 1984 / NCYC 433 / NRRL Y-366-8)</name>
    <name type="common">Yeast</name>
    <name type="synonym">Hansenula anomala</name>
    <dbReference type="NCBI Taxonomy" id="683960"/>
    <lineage>
        <taxon>Eukaryota</taxon>
        <taxon>Fungi</taxon>
        <taxon>Dikarya</taxon>
        <taxon>Ascomycota</taxon>
        <taxon>Saccharomycotina</taxon>
        <taxon>Saccharomycetes</taxon>
        <taxon>Phaffomycetales</taxon>
        <taxon>Wickerhamomycetaceae</taxon>
        <taxon>Wickerhamomyces</taxon>
    </lineage>
</organism>
<keyword evidence="3" id="KW-1185">Reference proteome</keyword>
<dbReference type="AlphaFoldDB" id="A0A1E3P218"/>
<evidence type="ECO:0000313" key="2">
    <source>
        <dbReference type="EMBL" id="ODQ59378.1"/>
    </source>
</evidence>
<dbReference type="InterPro" id="IPR005123">
    <property type="entry name" value="Oxoglu/Fe-dep_dioxygenase_dom"/>
</dbReference>
<dbReference type="GO" id="GO:0006307">
    <property type="term" value="P:DNA alkylation repair"/>
    <property type="evidence" value="ECO:0007669"/>
    <property type="project" value="InterPro"/>
</dbReference>
<dbReference type="Gene3D" id="2.60.120.590">
    <property type="entry name" value="Alpha-ketoglutarate-dependent dioxygenase AlkB-like"/>
    <property type="match status" value="1"/>
</dbReference>
<dbReference type="InterPro" id="IPR032854">
    <property type="entry name" value="ALKBH3"/>
</dbReference>
<dbReference type="OrthoDB" id="545910at2759"/>
<dbReference type="InterPro" id="IPR037151">
    <property type="entry name" value="AlkB-like_sf"/>
</dbReference>
<dbReference type="Pfam" id="PF13532">
    <property type="entry name" value="2OG-FeII_Oxy_2"/>
    <property type="match status" value="1"/>
</dbReference>
<dbReference type="EMBL" id="KV454211">
    <property type="protein sequence ID" value="ODQ59378.1"/>
    <property type="molecule type" value="Genomic_DNA"/>
</dbReference>
<dbReference type="PROSITE" id="PS51471">
    <property type="entry name" value="FE2OG_OXY"/>
    <property type="match status" value="1"/>
</dbReference>
<gene>
    <name evidence="2" type="ORF">WICANDRAFT_84953</name>
</gene>
<dbReference type="CDD" id="cd14279">
    <property type="entry name" value="CUE"/>
    <property type="match status" value="1"/>
</dbReference>
<dbReference type="STRING" id="683960.A0A1E3P218"/>
<evidence type="ECO:0000259" key="1">
    <source>
        <dbReference type="PROSITE" id="PS51471"/>
    </source>
</evidence>
<dbReference type="GeneID" id="30203060"/>
<dbReference type="InterPro" id="IPR027450">
    <property type="entry name" value="AlkB-like"/>
</dbReference>
<dbReference type="RefSeq" id="XP_019038585.1">
    <property type="nucleotide sequence ID" value="XM_019185814.1"/>
</dbReference>